<protein>
    <submittedName>
        <fullName evidence="4">LETM1 domain-containing protein</fullName>
    </submittedName>
</protein>
<feature type="transmembrane region" description="Helical" evidence="2">
    <location>
        <begin position="155"/>
        <end position="172"/>
    </location>
</feature>
<feature type="compositionally biased region" description="Basic residues" evidence="1">
    <location>
        <begin position="76"/>
        <end position="90"/>
    </location>
</feature>
<dbReference type="WBParaSite" id="ALUE_0002191701-mRNA-1">
    <property type="protein sequence ID" value="ALUE_0002191701-mRNA-1"/>
    <property type="gene ID" value="ALUE_0002191701"/>
</dbReference>
<feature type="region of interest" description="Disordered" evidence="1">
    <location>
        <begin position="1"/>
        <end position="36"/>
    </location>
</feature>
<feature type="compositionally biased region" description="Basic and acidic residues" evidence="1">
    <location>
        <begin position="1"/>
        <end position="10"/>
    </location>
</feature>
<dbReference type="Proteomes" id="UP000036681">
    <property type="component" value="Unplaced"/>
</dbReference>
<keyword evidence="2" id="KW-0812">Transmembrane</keyword>
<organism evidence="3 4">
    <name type="scientific">Ascaris lumbricoides</name>
    <name type="common">Giant roundworm</name>
    <dbReference type="NCBI Taxonomy" id="6252"/>
    <lineage>
        <taxon>Eukaryota</taxon>
        <taxon>Metazoa</taxon>
        <taxon>Ecdysozoa</taxon>
        <taxon>Nematoda</taxon>
        <taxon>Chromadorea</taxon>
        <taxon>Rhabditida</taxon>
        <taxon>Spirurina</taxon>
        <taxon>Ascaridomorpha</taxon>
        <taxon>Ascaridoidea</taxon>
        <taxon>Ascarididae</taxon>
        <taxon>Ascaris</taxon>
    </lineage>
</organism>
<keyword evidence="2" id="KW-1133">Transmembrane helix</keyword>
<keyword evidence="2" id="KW-0472">Membrane</keyword>
<sequence length="173" mass="19894">MNARRSESTRKISSLGSKRRHAKDLSRNKSKSSKMNKMLFQRFRQHYSGVKDLNSDNLKMNARRSESTQKISTLGNKRRHAKDLSRNKSKSSKMNKLIRVYDSMISVPLTVIIPLVVVTFKGGIFIPKFTQVLVPISPFAHVVRPETVGKIFQEALVVGRFAFIIVFIINYYY</sequence>
<evidence type="ECO:0000313" key="3">
    <source>
        <dbReference type="Proteomes" id="UP000036681"/>
    </source>
</evidence>
<reference evidence="4" key="1">
    <citation type="submission" date="2017-02" db="UniProtKB">
        <authorList>
            <consortium name="WormBaseParasite"/>
        </authorList>
    </citation>
    <scope>IDENTIFICATION</scope>
</reference>
<feature type="compositionally biased region" description="Basic residues" evidence="1">
    <location>
        <begin position="17"/>
        <end position="34"/>
    </location>
</feature>
<name>A0A0M3IT39_ASCLU</name>
<accession>A0A0M3IT39</accession>
<feature type="transmembrane region" description="Helical" evidence="2">
    <location>
        <begin position="98"/>
        <end position="118"/>
    </location>
</feature>
<proteinExistence type="predicted"/>
<feature type="region of interest" description="Disordered" evidence="1">
    <location>
        <begin position="54"/>
        <end position="90"/>
    </location>
</feature>
<evidence type="ECO:0000313" key="4">
    <source>
        <dbReference type="WBParaSite" id="ALUE_0002191701-mRNA-1"/>
    </source>
</evidence>
<dbReference type="AlphaFoldDB" id="A0A0M3IT39"/>
<keyword evidence="3" id="KW-1185">Reference proteome</keyword>
<evidence type="ECO:0000256" key="1">
    <source>
        <dbReference type="SAM" id="MobiDB-lite"/>
    </source>
</evidence>
<evidence type="ECO:0000256" key="2">
    <source>
        <dbReference type="SAM" id="Phobius"/>
    </source>
</evidence>